<dbReference type="Pfam" id="PF14767">
    <property type="entry name" value="RPA_interact_M"/>
    <property type="match status" value="1"/>
</dbReference>
<sequence length="145" mass="16758">MAEPSGSRHRSRYKLVGSPPWKEAFRQGCLERMRNSRDRLLTKYRQAGGNMPGRAQKTFLVQEVMEEEWNALQAEENCPEALVQLEEQVNLAVLEEIQQELIDQEQSIISKYEKSLQFDEKCLSIMLAEWEANPLICPVCTNLQS</sequence>
<dbReference type="GeneID" id="103591059"/>
<keyword evidence="3" id="KW-1185">Reference proteome</keyword>
<dbReference type="InterPro" id="IPR028155">
    <property type="entry name" value="RPA_interact_central"/>
</dbReference>
<evidence type="ECO:0000259" key="1">
    <source>
        <dbReference type="Pfam" id="PF14766"/>
    </source>
</evidence>
<dbReference type="PANTHER" id="PTHR31742">
    <property type="entry name" value="RPA-INTERACTING PROTEIN RPAIN"/>
    <property type="match status" value="1"/>
</dbReference>
<feature type="domain" description="RPA-interacting protein N-terminal" evidence="1">
    <location>
        <begin position="8"/>
        <end position="47"/>
    </location>
</feature>
<dbReference type="PANTHER" id="PTHR31742:SF1">
    <property type="entry name" value="RPA-INTERACTING PROTEIN"/>
    <property type="match status" value="1"/>
</dbReference>
<dbReference type="InterPro" id="IPR028158">
    <property type="entry name" value="RPA_interact_N_dom"/>
</dbReference>
<evidence type="ECO:0000313" key="3">
    <source>
        <dbReference type="Proteomes" id="UP000694923"/>
    </source>
</evidence>
<name>A0ABM0QTI4_GALVR</name>
<dbReference type="Pfam" id="PF14766">
    <property type="entry name" value="RPA_interact_N"/>
    <property type="match status" value="1"/>
</dbReference>
<evidence type="ECO:0000259" key="2">
    <source>
        <dbReference type="Pfam" id="PF14767"/>
    </source>
</evidence>
<accession>A0ABM0QTI4</accession>
<organism evidence="3 4">
    <name type="scientific">Galeopterus variegatus</name>
    <name type="common">Malayan flying lemur</name>
    <name type="synonym">Cynocephalus variegatus</name>
    <dbReference type="NCBI Taxonomy" id="482537"/>
    <lineage>
        <taxon>Eukaryota</taxon>
        <taxon>Metazoa</taxon>
        <taxon>Chordata</taxon>
        <taxon>Craniata</taxon>
        <taxon>Vertebrata</taxon>
        <taxon>Euteleostomi</taxon>
        <taxon>Mammalia</taxon>
        <taxon>Eutheria</taxon>
        <taxon>Euarchontoglires</taxon>
        <taxon>Dermoptera</taxon>
        <taxon>Cynocephalidae</taxon>
        <taxon>Galeopterus</taxon>
    </lineage>
</organism>
<dbReference type="Proteomes" id="UP000694923">
    <property type="component" value="Unplaced"/>
</dbReference>
<gene>
    <name evidence="4" type="primary">RPAIN</name>
</gene>
<reference evidence="4" key="1">
    <citation type="submission" date="2025-08" db="UniProtKB">
        <authorList>
            <consortium name="RefSeq"/>
        </authorList>
    </citation>
    <scope>IDENTIFICATION</scope>
</reference>
<feature type="domain" description="RPA-interacting protein central" evidence="2">
    <location>
        <begin position="60"/>
        <end position="126"/>
    </location>
</feature>
<proteinExistence type="predicted"/>
<dbReference type="RefSeq" id="XP_008571675.1">
    <property type="nucleotide sequence ID" value="XM_008573453.1"/>
</dbReference>
<evidence type="ECO:0000313" key="4">
    <source>
        <dbReference type="RefSeq" id="XP_008571675.1"/>
    </source>
</evidence>
<protein>
    <submittedName>
        <fullName evidence="4">RPA-interacting protein isoform X2</fullName>
    </submittedName>
</protein>
<dbReference type="InterPro" id="IPR028156">
    <property type="entry name" value="RIP"/>
</dbReference>